<comment type="caution">
    <text evidence="1">The sequence shown here is derived from an EMBL/GenBank/DDBJ whole genome shotgun (WGS) entry which is preliminary data.</text>
</comment>
<dbReference type="Gene3D" id="3.30.2090.10">
    <property type="entry name" value="Multidrug efflux transporter AcrB TolC docking domain, DN and DC subdomains"/>
    <property type="match status" value="1"/>
</dbReference>
<gene>
    <name evidence="1" type="ORF">P775_19300</name>
</gene>
<sequence length="131" mass="14282">MRTSVAADCPAQRIDIYQQKVETFGLNLFEINAMLSIIFSGAEVVVKAVARYRMQPDNIDDWHARNGRGEMVPFSAFATTSWQSAANRLVRMDGSTAIEISGSEGTNTSSGEVMDRMRALTAELPGGYSVA</sequence>
<dbReference type="AlphaFoldDB" id="A0A2G8RAZ3"/>
<dbReference type="EMBL" id="AWWI01000121">
    <property type="protein sequence ID" value="PIL18720.1"/>
    <property type="molecule type" value="Genomic_DNA"/>
</dbReference>
<organism evidence="1 2">
    <name type="scientific">Puniceibacterium antarcticum</name>
    <dbReference type="NCBI Taxonomy" id="1206336"/>
    <lineage>
        <taxon>Bacteria</taxon>
        <taxon>Pseudomonadati</taxon>
        <taxon>Pseudomonadota</taxon>
        <taxon>Alphaproteobacteria</taxon>
        <taxon>Rhodobacterales</taxon>
        <taxon>Paracoccaceae</taxon>
        <taxon>Puniceibacterium</taxon>
    </lineage>
</organism>
<dbReference type="SUPFAM" id="SSF82693">
    <property type="entry name" value="Multidrug efflux transporter AcrB pore domain, PN1, PN2, PC1 and PC2 subdomains"/>
    <property type="match status" value="1"/>
</dbReference>
<dbReference type="GO" id="GO:0042910">
    <property type="term" value="F:xenobiotic transmembrane transporter activity"/>
    <property type="evidence" value="ECO:0007669"/>
    <property type="project" value="TreeGrafter"/>
</dbReference>
<dbReference type="Pfam" id="PF00873">
    <property type="entry name" value="ACR_tran"/>
    <property type="match status" value="1"/>
</dbReference>
<dbReference type="SUPFAM" id="SSF82714">
    <property type="entry name" value="Multidrug efflux transporter AcrB TolC docking domain, DN and DC subdomains"/>
    <property type="match status" value="1"/>
</dbReference>
<protein>
    <submittedName>
        <fullName evidence="1">Uncharacterized protein</fullName>
    </submittedName>
</protein>
<dbReference type="InterPro" id="IPR001036">
    <property type="entry name" value="Acrflvin-R"/>
</dbReference>
<dbReference type="InterPro" id="IPR027463">
    <property type="entry name" value="AcrB_DN_DC_subdom"/>
</dbReference>
<accession>A0A2G8RAZ3</accession>
<dbReference type="PANTHER" id="PTHR32063:SF32">
    <property type="entry name" value="AMINOGLYCOSIDE EFFLUX PUMP-RELATED"/>
    <property type="match status" value="1"/>
</dbReference>
<name>A0A2G8RAZ3_9RHOB</name>
<keyword evidence="2" id="KW-1185">Reference proteome</keyword>
<dbReference type="Gene3D" id="3.30.70.1440">
    <property type="entry name" value="Multidrug efflux transporter AcrB pore domain"/>
    <property type="match status" value="1"/>
</dbReference>
<dbReference type="GO" id="GO:0005886">
    <property type="term" value="C:plasma membrane"/>
    <property type="evidence" value="ECO:0007669"/>
    <property type="project" value="TreeGrafter"/>
</dbReference>
<dbReference type="PANTHER" id="PTHR32063">
    <property type="match status" value="1"/>
</dbReference>
<dbReference type="Proteomes" id="UP000231259">
    <property type="component" value="Unassembled WGS sequence"/>
</dbReference>
<proteinExistence type="predicted"/>
<evidence type="ECO:0000313" key="1">
    <source>
        <dbReference type="EMBL" id="PIL18720.1"/>
    </source>
</evidence>
<evidence type="ECO:0000313" key="2">
    <source>
        <dbReference type="Proteomes" id="UP000231259"/>
    </source>
</evidence>
<reference evidence="1 2" key="1">
    <citation type="submission" date="2013-09" db="EMBL/GenBank/DDBJ databases">
        <title>Genome sequencing of Phaeobacter antarcticus sp. nov. SM1211.</title>
        <authorList>
            <person name="Zhang X.-Y."/>
            <person name="Liu C."/>
            <person name="Chen X.-L."/>
            <person name="Xie B.-B."/>
            <person name="Qin Q.-L."/>
            <person name="Rong J.-C."/>
            <person name="Zhang Y.-Z."/>
        </authorList>
    </citation>
    <scope>NUCLEOTIDE SEQUENCE [LARGE SCALE GENOMIC DNA]</scope>
    <source>
        <strain evidence="1 2">SM1211</strain>
    </source>
</reference>